<dbReference type="GO" id="GO:0008841">
    <property type="term" value="F:dihydrofolate synthase activity"/>
    <property type="evidence" value="ECO:0007669"/>
    <property type="project" value="UniProtKB-EC"/>
</dbReference>
<evidence type="ECO:0000256" key="19">
    <source>
        <dbReference type="ARBA" id="ARBA00047808"/>
    </source>
</evidence>
<dbReference type="EC" id="6.3.2.17" evidence="7"/>
<evidence type="ECO:0000256" key="20">
    <source>
        <dbReference type="ARBA" id="ARBA00049035"/>
    </source>
</evidence>
<dbReference type="EC" id="6.3.2.12" evidence="6"/>
<comment type="pathway">
    <text evidence="3">Cofactor biosynthesis; tetrahydrofolate biosynthesis; 7,8-dihydrofolate from 2-amino-4-hydroxy-6-hydroxymethyl-7,8-dihydropteridine diphosphate and 4-aminobenzoate: step 2/2.</text>
</comment>
<evidence type="ECO:0000256" key="12">
    <source>
        <dbReference type="ARBA" id="ARBA00022840"/>
    </source>
</evidence>
<keyword evidence="9 22" id="KW-0436">Ligase</keyword>
<dbReference type="PANTHER" id="PTHR11136">
    <property type="entry name" value="FOLYLPOLYGLUTAMATE SYNTHASE-RELATED"/>
    <property type="match status" value="1"/>
</dbReference>
<protein>
    <recommendedName>
        <fullName evidence="8">Dihydrofolate synthase/folylpolyglutamate synthase</fullName>
        <ecNumber evidence="6">6.3.2.12</ecNumber>
        <ecNumber evidence="7">6.3.2.17</ecNumber>
    </recommendedName>
    <alternativeName>
        <fullName evidence="17">Folylpoly-gamma-glutamate synthetase-dihydrofolate synthetase</fullName>
    </alternativeName>
    <alternativeName>
        <fullName evidence="15">Folylpolyglutamate synthetase</fullName>
    </alternativeName>
    <alternativeName>
        <fullName evidence="16">Tetrahydrofolylpolyglutamate synthase</fullName>
    </alternativeName>
</protein>
<evidence type="ECO:0000256" key="4">
    <source>
        <dbReference type="ARBA" id="ARBA00005150"/>
    </source>
</evidence>
<evidence type="ECO:0000256" key="18">
    <source>
        <dbReference type="ARBA" id="ARBA00047493"/>
    </source>
</evidence>
<evidence type="ECO:0000256" key="7">
    <source>
        <dbReference type="ARBA" id="ARBA00013025"/>
    </source>
</evidence>
<evidence type="ECO:0000256" key="17">
    <source>
        <dbReference type="ARBA" id="ARBA00032510"/>
    </source>
</evidence>
<feature type="domain" description="Mur ligase C-terminal" evidence="23">
    <location>
        <begin position="300"/>
        <end position="396"/>
    </location>
</feature>
<comment type="function">
    <text evidence="2">Functions in two distinct reactions of the de novo folate biosynthetic pathway. Catalyzes the addition of a glutamate residue to dihydropteroate (7,8-dihydropteroate or H2Pte) to form dihydrofolate (7,8-dihydrofolate monoglutamate or H2Pte-Glu). Also catalyzes successive additions of L-glutamate to tetrahydrofolate or 10-formyltetrahydrofolate or 5,10-methylenetetrahydrofolate, leading to folylpolyglutamate derivatives.</text>
</comment>
<dbReference type="EMBL" id="SJST01000001">
    <property type="protein sequence ID" value="TCD16709.1"/>
    <property type="molecule type" value="Genomic_DNA"/>
</dbReference>
<dbReference type="Gene3D" id="3.40.1190.10">
    <property type="entry name" value="Mur-like, catalytic domain"/>
    <property type="match status" value="1"/>
</dbReference>
<dbReference type="InterPro" id="IPR013221">
    <property type="entry name" value="Mur_ligase_cen"/>
</dbReference>
<keyword evidence="13" id="KW-0460">Magnesium</keyword>
<accession>A0A4R0PNB2</accession>
<evidence type="ECO:0000256" key="9">
    <source>
        <dbReference type="ARBA" id="ARBA00022598"/>
    </source>
</evidence>
<evidence type="ECO:0000256" key="15">
    <source>
        <dbReference type="ARBA" id="ARBA00030048"/>
    </source>
</evidence>
<dbReference type="SUPFAM" id="SSF53623">
    <property type="entry name" value="MurD-like peptide ligases, catalytic domain"/>
    <property type="match status" value="1"/>
</dbReference>
<dbReference type="GO" id="GO:0046654">
    <property type="term" value="P:tetrahydrofolate biosynthetic process"/>
    <property type="evidence" value="ECO:0007669"/>
    <property type="project" value="UniProtKB-UniPathway"/>
</dbReference>
<keyword evidence="10" id="KW-0479">Metal-binding</keyword>
<evidence type="ECO:0000256" key="16">
    <source>
        <dbReference type="ARBA" id="ARBA00030592"/>
    </source>
</evidence>
<evidence type="ECO:0000256" key="8">
    <source>
        <dbReference type="ARBA" id="ARBA00019357"/>
    </source>
</evidence>
<evidence type="ECO:0000313" key="26">
    <source>
        <dbReference type="Proteomes" id="UP000291301"/>
    </source>
</evidence>
<evidence type="ECO:0000259" key="23">
    <source>
        <dbReference type="Pfam" id="PF02875"/>
    </source>
</evidence>
<evidence type="ECO:0000256" key="10">
    <source>
        <dbReference type="ARBA" id="ARBA00022723"/>
    </source>
</evidence>
<evidence type="ECO:0000256" key="21">
    <source>
        <dbReference type="ARBA" id="ARBA00049161"/>
    </source>
</evidence>
<dbReference type="AlphaFoldDB" id="A0A4R0PNB2"/>
<comment type="caution">
    <text evidence="25">The sequence shown here is derived from an EMBL/GenBank/DDBJ whole genome shotgun (WGS) entry which is preliminary data.</text>
</comment>
<dbReference type="GO" id="GO:0004326">
    <property type="term" value="F:tetrahydrofolylpolyglutamate synthase activity"/>
    <property type="evidence" value="ECO:0007669"/>
    <property type="project" value="UniProtKB-EC"/>
</dbReference>
<sequence length="431" mass="46457">MDLHPKGFDLSLDRITRLLARLDNPQKRMPPVIHIAGTNGKGSCAALCRALLEASGRSVHVHTSPHLVRWHERYRIGRAHGPGEFVDDAVFADAIRRVADANGGEQITVFEILTAVMFVLFSEHSADAAIVEVGLGGRFDATNVIDDPAVSVIMPIGLDHEAYLGDRIELIAMEKAGIMKPGRPVVIGFQDNDIAREVLADAAGRLGCPAAVYGQDFYAYEEHGRMAFQSDIGLMDLPMPRLAGRHQISNAAAALAAVSAAGFDIAHDAAEQAMENVQWPARMQRLTDGNLVALLPEGSELWLDGGHNPHAAQMIAEALANMQDRAERPVFLVTGMIDTKDARGYFRAFEGMVRHVFTVPVPESDAGIDPKTLAEDALEAGLSAQPMENVAEVLRLLGEGWNRLEPAPRVLIGGSLYLAGGVLRDNGTPPV</sequence>
<dbReference type="Gene3D" id="3.90.190.20">
    <property type="entry name" value="Mur ligase, C-terminal domain"/>
    <property type="match status" value="1"/>
</dbReference>
<dbReference type="GO" id="GO:0046656">
    <property type="term" value="P:folic acid biosynthetic process"/>
    <property type="evidence" value="ECO:0007669"/>
    <property type="project" value="UniProtKB-KW"/>
</dbReference>
<dbReference type="FunFam" id="3.40.1190.10:FF:000011">
    <property type="entry name" value="Folylpolyglutamate synthase/dihydrofolate synthase"/>
    <property type="match status" value="1"/>
</dbReference>
<keyword evidence="14" id="KW-0289">Folate biosynthesis</keyword>
<proteinExistence type="inferred from homology"/>
<comment type="pathway">
    <text evidence="4">Cofactor biosynthesis; tetrahydrofolylpolyglutamate biosynthesis.</text>
</comment>
<comment type="similarity">
    <text evidence="5 22">Belongs to the folylpolyglutamate synthase family.</text>
</comment>
<dbReference type="UniPathway" id="UPA00077">
    <property type="reaction ID" value="UER00157"/>
</dbReference>
<comment type="catalytic activity">
    <reaction evidence="20">
        <text>(6R)-5,10-methylenetetrahydrofolyl-(gamma-L-Glu)(n) + L-glutamate + ATP = (6R)-5,10-methylenetetrahydrofolyl-(gamma-L-Glu)(n+1) + ADP + phosphate + H(+)</text>
        <dbReference type="Rhea" id="RHEA:51912"/>
        <dbReference type="Rhea" id="RHEA-COMP:13257"/>
        <dbReference type="Rhea" id="RHEA-COMP:13258"/>
        <dbReference type="ChEBI" id="CHEBI:15378"/>
        <dbReference type="ChEBI" id="CHEBI:29985"/>
        <dbReference type="ChEBI" id="CHEBI:30616"/>
        <dbReference type="ChEBI" id="CHEBI:43474"/>
        <dbReference type="ChEBI" id="CHEBI:136572"/>
        <dbReference type="ChEBI" id="CHEBI:456216"/>
        <dbReference type="EC" id="6.3.2.17"/>
    </reaction>
</comment>
<feature type="domain" description="Mur ligase central" evidence="24">
    <location>
        <begin position="35"/>
        <end position="258"/>
    </location>
</feature>
<dbReference type="OrthoDB" id="9809356at2"/>
<dbReference type="GO" id="GO:0005524">
    <property type="term" value="F:ATP binding"/>
    <property type="evidence" value="ECO:0007669"/>
    <property type="project" value="UniProtKB-KW"/>
</dbReference>
<comment type="catalytic activity">
    <reaction evidence="18">
        <text>(6S)-5,6,7,8-tetrahydrofolyl-(gamma-L-Glu)(n) + L-glutamate + ATP = (6S)-5,6,7,8-tetrahydrofolyl-(gamma-L-Glu)(n+1) + ADP + phosphate + H(+)</text>
        <dbReference type="Rhea" id="RHEA:10580"/>
        <dbReference type="Rhea" id="RHEA-COMP:14738"/>
        <dbReference type="Rhea" id="RHEA-COMP:14740"/>
        <dbReference type="ChEBI" id="CHEBI:15378"/>
        <dbReference type="ChEBI" id="CHEBI:29985"/>
        <dbReference type="ChEBI" id="CHEBI:30616"/>
        <dbReference type="ChEBI" id="CHEBI:43474"/>
        <dbReference type="ChEBI" id="CHEBI:141005"/>
        <dbReference type="ChEBI" id="CHEBI:456216"/>
        <dbReference type="EC" id="6.3.2.17"/>
    </reaction>
</comment>
<dbReference type="PROSITE" id="PS01012">
    <property type="entry name" value="FOLYLPOLYGLU_SYNT_2"/>
    <property type="match status" value="1"/>
</dbReference>
<keyword evidence="11 22" id="KW-0547">Nucleotide-binding</keyword>
<evidence type="ECO:0000256" key="14">
    <source>
        <dbReference type="ARBA" id="ARBA00022909"/>
    </source>
</evidence>
<dbReference type="RefSeq" id="WP_131565806.1">
    <property type="nucleotide sequence ID" value="NZ_JAINFK010000001.1"/>
</dbReference>
<dbReference type="InterPro" id="IPR036615">
    <property type="entry name" value="Mur_ligase_C_dom_sf"/>
</dbReference>
<evidence type="ECO:0000256" key="13">
    <source>
        <dbReference type="ARBA" id="ARBA00022842"/>
    </source>
</evidence>
<dbReference type="InterPro" id="IPR018109">
    <property type="entry name" value="Folylpolyglutamate_synth_CS"/>
</dbReference>
<evidence type="ECO:0000256" key="6">
    <source>
        <dbReference type="ARBA" id="ARBA00013023"/>
    </source>
</evidence>
<organism evidence="25 26">
    <name type="scientific">Oricola cellulosilytica</name>
    <dbReference type="NCBI Taxonomy" id="1429082"/>
    <lineage>
        <taxon>Bacteria</taxon>
        <taxon>Pseudomonadati</taxon>
        <taxon>Pseudomonadota</taxon>
        <taxon>Alphaproteobacteria</taxon>
        <taxon>Hyphomicrobiales</taxon>
        <taxon>Ahrensiaceae</taxon>
        <taxon>Oricola</taxon>
    </lineage>
</organism>
<comment type="catalytic activity">
    <reaction evidence="21">
        <text>7,8-dihydropteroate + L-glutamate + ATP = 7,8-dihydrofolate + ADP + phosphate + H(+)</text>
        <dbReference type="Rhea" id="RHEA:23584"/>
        <dbReference type="ChEBI" id="CHEBI:15378"/>
        <dbReference type="ChEBI" id="CHEBI:17839"/>
        <dbReference type="ChEBI" id="CHEBI:29985"/>
        <dbReference type="ChEBI" id="CHEBI:30616"/>
        <dbReference type="ChEBI" id="CHEBI:43474"/>
        <dbReference type="ChEBI" id="CHEBI:57451"/>
        <dbReference type="ChEBI" id="CHEBI:456216"/>
        <dbReference type="EC" id="6.3.2.12"/>
    </reaction>
</comment>
<dbReference type="GO" id="GO:0005737">
    <property type="term" value="C:cytoplasm"/>
    <property type="evidence" value="ECO:0007669"/>
    <property type="project" value="TreeGrafter"/>
</dbReference>
<dbReference type="InterPro" id="IPR004101">
    <property type="entry name" value="Mur_ligase_C"/>
</dbReference>
<comment type="cofactor">
    <cofactor evidence="1">
        <name>Mg(2+)</name>
        <dbReference type="ChEBI" id="CHEBI:18420"/>
    </cofactor>
</comment>
<keyword evidence="12 22" id="KW-0067">ATP-binding</keyword>
<evidence type="ECO:0000256" key="1">
    <source>
        <dbReference type="ARBA" id="ARBA00001946"/>
    </source>
</evidence>
<comment type="catalytic activity">
    <reaction evidence="19">
        <text>10-formyltetrahydrofolyl-(gamma-L-Glu)(n) + L-glutamate + ATP = 10-formyltetrahydrofolyl-(gamma-L-Glu)(n+1) + ADP + phosphate + H(+)</text>
        <dbReference type="Rhea" id="RHEA:51904"/>
        <dbReference type="Rhea" id="RHEA-COMP:13088"/>
        <dbReference type="Rhea" id="RHEA-COMP:14300"/>
        <dbReference type="ChEBI" id="CHEBI:15378"/>
        <dbReference type="ChEBI" id="CHEBI:29985"/>
        <dbReference type="ChEBI" id="CHEBI:30616"/>
        <dbReference type="ChEBI" id="CHEBI:43474"/>
        <dbReference type="ChEBI" id="CHEBI:134413"/>
        <dbReference type="ChEBI" id="CHEBI:456216"/>
        <dbReference type="EC" id="6.3.2.17"/>
    </reaction>
</comment>
<name>A0A4R0PNB2_9HYPH</name>
<dbReference type="Pfam" id="PF08245">
    <property type="entry name" value="Mur_ligase_M"/>
    <property type="match status" value="1"/>
</dbReference>
<keyword evidence="26" id="KW-1185">Reference proteome</keyword>
<dbReference type="Pfam" id="PF02875">
    <property type="entry name" value="Mur_ligase_C"/>
    <property type="match status" value="1"/>
</dbReference>
<reference evidence="25 26" key="1">
    <citation type="journal article" date="2015" name="Antonie Van Leeuwenhoek">
        <title>Oricola cellulosilytica gen. nov., sp. nov., a cellulose-degrading bacterium of the family Phyllobacteriaceae isolated from surface seashore water, and emended descriptions of Mesorhizobium loti and Phyllobacterium myrsinacearum.</title>
        <authorList>
            <person name="Hameed A."/>
            <person name="Shahina M."/>
            <person name="Lai W.A."/>
            <person name="Lin S.Y."/>
            <person name="Young L.S."/>
            <person name="Liu Y.C."/>
            <person name="Hsu Y.H."/>
            <person name="Young C.C."/>
        </authorList>
    </citation>
    <scope>NUCLEOTIDE SEQUENCE [LARGE SCALE GENOMIC DNA]</scope>
    <source>
        <strain evidence="25 26">KCTC 52183</strain>
    </source>
</reference>
<evidence type="ECO:0000256" key="3">
    <source>
        <dbReference type="ARBA" id="ARBA00004799"/>
    </source>
</evidence>
<evidence type="ECO:0000256" key="11">
    <source>
        <dbReference type="ARBA" id="ARBA00022741"/>
    </source>
</evidence>
<dbReference type="GO" id="GO:0046872">
    <property type="term" value="F:metal ion binding"/>
    <property type="evidence" value="ECO:0007669"/>
    <property type="project" value="UniProtKB-KW"/>
</dbReference>
<dbReference type="PIRSF" id="PIRSF001563">
    <property type="entry name" value="Folylpolyglu_synth"/>
    <property type="match status" value="1"/>
</dbReference>
<evidence type="ECO:0000256" key="5">
    <source>
        <dbReference type="ARBA" id="ARBA00008276"/>
    </source>
</evidence>
<dbReference type="InterPro" id="IPR001645">
    <property type="entry name" value="Folylpolyglutamate_synth"/>
</dbReference>
<evidence type="ECO:0000313" key="25">
    <source>
        <dbReference type="EMBL" id="TCD16709.1"/>
    </source>
</evidence>
<dbReference type="SUPFAM" id="SSF53244">
    <property type="entry name" value="MurD-like peptide ligases, peptide-binding domain"/>
    <property type="match status" value="1"/>
</dbReference>
<dbReference type="InterPro" id="IPR036565">
    <property type="entry name" value="Mur-like_cat_sf"/>
</dbReference>
<evidence type="ECO:0000256" key="2">
    <source>
        <dbReference type="ARBA" id="ARBA00002714"/>
    </source>
</evidence>
<dbReference type="NCBIfam" id="TIGR01499">
    <property type="entry name" value="folC"/>
    <property type="match status" value="1"/>
</dbReference>
<evidence type="ECO:0000256" key="22">
    <source>
        <dbReference type="PIRNR" id="PIRNR001563"/>
    </source>
</evidence>
<dbReference type="Proteomes" id="UP000291301">
    <property type="component" value="Unassembled WGS sequence"/>
</dbReference>
<dbReference type="PANTHER" id="PTHR11136:SF0">
    <property type="entry name" value="DIHYDROFOLATE SYNTHETASE-RELATED"/>
    <property type="match status" value="1"/>
</dbReference>
<gene>
    <name evidence="25" type="ORF">E0D97_00875</name>
</gene>
<evidence type="ECO:0000259" key="24">
    <source>
        <dbReference type="Pfam" id="PF08245"/>
    </source>
</evidence>